<comment type="subcellular location">
    <subcellularLocation>
        <location evidence="1 12">Endoplasmic reticulum membrane</location>
        <topology evidence="1 12">Multi-pass membrane protein</topology>
    </subcellularLocation>
</comment>
<dbReference type="PANTHER" id="PTHR22760:SF1">
    <property type="entry name" value="DOL-P-MAN:MAN(7)GLCNAC(2)-PP-DOL ALPHA-1,6-MANNOSYLTRANSFERASE"/>
    <property type="match status" value="1"/>
</dbReference>
<feature type="compositionally biased region" description="Basic and acidic residues" evidence="13">
    <location>
        <begin position="620"/>
        <end position="629"/>
    </location>
</feature>
<dbReference type="STRING" id="869754.A0A1A0HIM4"/>
<feature type="transmembrane region" description="Helical" evidence="12">
    <location>
        <begin position="6"/>
        <end position="26"/>
    </location>
</feature>
<organism evidence="14 15">
    <name type="scientific">Metschnikowia bicuspidata var. bicuspidata NRRL YB-4993</name>
    <dbReference type="NCBI Taxonomy" id="869754"/>
    <lineage>
        <taxon>Eukaryota</taxon>
        <taxon>Fungi</taxon>
        <taxon>Dikarya</taxon>
        <taxon>Ascomycota</taxon>
        <taxon>Saccharomycotina</taxon>
        <taxon>Pichiomycetes</taxon>
        <taxon>Metschnikowiaceae</taxon>
        <taxon>Metschnikowia</taxon>
    </lineage>
</organism>
<proteinExistence type="inferred from homology"/>
<evidence type="ECO:0000256" key="9">
    <source>
        <dbReference type="ARBA" id="ARBA00023136"/>
    </source>
</evidence>
<comment type="pathway">
    <text evidence="2">Protein modification; protein glycosylation.</text>
</comment>
<evidence type="ECO:0000256" key="4">
    <source>
        <dbReference type="ARBA" id="ARBA00022676"/>
    </source>
</evidence>
<reference evidence="14 15" key="1">
    <citation type="submission" date="2016-05" db="EMBL/GenBank/DDBJ databases">
        <title>Comparative genomics of biotechnologically important yeasts.</title>
        <authorList>
            <consortium name="DOE Joint Genome Institute"/>
            <person name="Riley R."/>
            <person name="Haridas S."/>
            <person name="Wolfe K.H."/>
            <person name="Lopes M.R."/>
            <person name="Hittinger C.T."/>
            <person name="Goker M."/>
            <person name="Salamov A."/>
            <person name="Wisecaver J."/>
            <person name="Long T.M."/>
            <person name="Aerts A.L."/>
            <person name="Barry K."/>
            <person name="Choi C."/>
            <person name="Clum A."/>
            <person name="Coughlan A.Y."/>
            <person name="Deshpande S."/>
            <person name="Douglass A.P."/>
            <person name="Hanson S.J."/>
            <person name="Klenk H.-P."/>
            <person name="LaButti K."/>
            <person name="Lapidus A."/>
            <person name="Lindquist E."/>
            <person name="Lipzen A."/>
            <person name="Meier-kolthoff J.P."/>
            <person name="Ohm R.A."/>
            <person name="Otillar R.P."/>
            <person name="Pangilinan J."/>
            <person name="Peng Y."/>
            <person name="Rokas A."/>
            <person name="Rosa C.A."/>
            <person name="Scheuner C."/>
            <person name="Sibirny A.A."/>
            <person name="Slot J.C."/>
            <person name="Stielow J.B."/>
            <person name="Sun H."/>
            <person name="Kurtzman C.P."/>
            <person name="Blackwell M."/>
            <person name="Grigoriev I.V."/>
            <person name="Jeffries T.W."/>
        </authorList>
    </citation>
    <scope>NUCLEOTIDE SEQUENCE [LARGE SCALE GENOMIC DNA]</scope>
    <source>
        <strain evidence="14 15">NRRL YB-4993</strain>
    </source>
</reference>
<keyword evidence="7 12" id="KW-0256">Endoplasmic reticulum</keyword>
<evidence type="ECO:0000313" key="15">
    <source>
        <dbReference type="Proteomes" id="UP000092555"/>
    </source>
</evidence>
<keyword evidence="5" id="KW-0808">Transferase</keyword>
<dbReference type="EMBL" id="LXTC01000001">
    <property type="protein sequence ID" value="OBA23737.1"/>
    <property type="molecule type" value="Genomic_DNA"/>
</dbReference>
<dbReference type="RefSeq" id="XP_018714218.1">
    <property type="nucleotide sequence ID" value="XM_018856436.1"/>
</dbReference>
<evidence type="ECO:0000256" key="5">
    <source>
        <dbReference type="ARBA" id="ARBA00022679"/>
    </source>
</evidence>
<keyword evidence="4 12" id="KW-0328">Glycosyltransferase</keyword>
<feature type="transmembrane region" description="Helical" evidence="12">
    <location>
        <begin position="379"/>
        <end position="400"/>
    </location>
</feature>
<evidence type="ECO:0000256" key="11">
    <source>
        <dbReference type="ARBA" id="ARBA00048899"/>
    </source>
</evidence>
<dbReference type="Proteomes" id="UP000092555">
    <property type="component" value="Unassembled WGS sequence"/>
</dbReference>
<dbReference type="GeneID" id="30029412"/>
<feature type="transmembrane region" description="Helical" evidence="12">
    <location>
        <begin position="347"/>
        <end position="367"/>
    </location>
</feature>
<evidence type="ECO:0000256" key="12">
    <source>
        <dbReference type="RuleBase" id="RU363075"/>
    </source>
</evidence>
<sequence length="629" mass="68796">MSQKYIILADLALAAIVGAHLVLAPYTKVEESFNIQAVHDMLNYGVFPALVLDKFDHKTFPGVVPRTFVGSVAVAALVKVLDLLSVLVTGASFVADGKTGQLHVQMAARAVVAAANVWGFRRLRQSLAAVLPGKPAGPLFYSAMLLAQFHVVFYASRMLPNFVAMPLVNLGLAKLVSGDLRGLTWLAFVGVVFRLEVGVLASIVALVSSLVFGQSNVLQGFSMLAAGSVVGLALTYSADLYFWGSPTFPELQAFVFNVVHGKSAEWGVEPFSAYFTKYIANFFRPPHVLVLAVLGLLRDPARASGKAVAGSGATGPSPARNSLRILAVSALLFVLAMSLQPHKEWRFVIYVVPILTLLAGNGFAHLWYKPSALYAHKLLVLLVMGSTLASLFISSFMAYASSFNYPGGAAIHYVNQLVSEVPAHTQVTVHMDVPACMTGITRFTELHRANIVFDKTETEHALARIWNSVDYLISHRNMDEPHVSDLVIYDASHWIRLHLVPAFVGIDVQGVVRSVQLLVGNPKFRSQVAASAWAELKVGKFTTLAALVDRSIVLRDYLHIYKRTAPDPMPAILELDPEKEELEAEQLLMKEYEEQLANQIDPQDIRESVNEQIDDLEDAVNARHDTDEL</sequence>
<evidence type="ECO:0000256" key="8">
    <source>
        <dbReference type="ARBA" id="ARBA00022989"/>
    </source>
</evidence>
<keyword evidence="15" id="KW-1185">Reference proteome</keyword>
<dbReference type="UniPathway" id="UPA00378"/>
<evidence type="ECO:0000313" key="14">
    <source>
        <dbReference type="EMBL" id="OBA23737.1"/>
    </source>
</evidence>
<evidence type="ECO:0000256" key="3">
    <source>
        <dbReference type="ARBA" id="ARBA00007063"/>
    </source>
</evidence>
<comment type="similarity">
    <text evidence="3 12">Belongs to the glycosyltransferase 22 family.</text>
</comment>
<dbReference type="GO" id="GO:0005789">
    <property type="term" value="C:endoplasmic reticulum membrane"/>
    <property type="evidence" value="ECO:0007669"/>
    <property type="project" value="UniProtKB-SubCell"/>
</dbReference>
<dbReference type="PANTHER" id="PTHR22760">
    <property type="entry name" value="GLYCOSYLTRANSFERASE"/>
    <property type="match status" value="1"/>
</dbReference>
<evidence type="ECO:0000256" key="2">
    <source>
        <dbReference type="ARBA" id="ARBA00004922"/>
    </source>
</evidence>
<dbReference type="Pfam" id="PF03901">
    <property type="entry name" value="Glyco_transf_22"/>
    <property type="match status" value="1"/>
</dbReference>
<dbReference type="AlphaFoldDB" id="A0A1A0HIM4"/>
<feature type="transmembrane region" description="Helical" evidence="12">
    <location>
        <begin position="323"/>
        <end position="341"/>
    </location>
</feature>
<evidence type="ECO:0000256" key="6">
    <source>
        <dbReference type="ARBA" id="ARBA00022692"/>
    </source>
</evidence>
<comment type="function">
    <text evidence="10">Mannosyltransferase that operates in the biosynthetic pathway of dolichol-linked oligosaccharides, the glycan precursors employed in protein asparagine (N)-glycosylation. The assembly of dolichol-linked oligosaccharides begins on the cytosolic side of the endoplasmic reticulum membrane and finishes in its lumen. The sequential addition of sugars to dolichol pyrophosphate produces dolichol-linked oligosaccharides containing fourteen sugars, including two GlcNAcs, nine mannoses and three glucoses. Once assembled, the oligosaccharide is transferred from the lipid to nascent proteins by oligosaccharyltransferases. In the lumen of the endoplasmic reticulum, adds the eighth mannose residue in an alpha-1,6 linkage onto Man(7)GlcNAc(2)-PP-dolichol to produce Man(8)GlcNAc(2)-PP-dolichol.</text>
</comment>
<dbReference type="GO" id="GO:0052917">
    <property type="term" value="F:dol-P-Man:Man(7)GlcNAc(2)-PP-Dol alpha-1,6-mannosyltransferase activity"/>
    <property type="evidence" value="ECO:0007669"/>
    <property type="project" value="UniProtKB-EC"/>
</dbReference>
<dbReference type="GO" id="GO:0006488">
    <property type="term" value="P:dolichol-linked oligosaccharide biosynthetic process"/>
    <property type="evidence" value="ECO:0007669"/>
    <property type="project" value="EnsemblFungi"/>
</dbReference>
<dbReference type="EC" id="2.4.1.-" evidence="12"/>
<keyword evidence="8 12" id="KW-1133">Transmembrane helix</keyword>
<comment type="caution">
    <text evidence="14">The sequence shown here is derived from an EMBL/GenBank/DDBJ whole genome shotgun (WGS) entry which is preliminary data.</text>
</comment>
<feature type="transmembrane region" description="Helical" evidence="12">
    <location>
        <begin position="139"/>
        <end position="156"/>
    </location>
</feature>
<evidence type="ECO:0000256" key="10">
    <source>
        <dbReference type="ARBA" id="ARBA00044721"/>
    </source>
</evidence>
<gene>
    <name evidence="14" type="ORF">METBIDRAFT_34060</name>
</gene>
<feature type="transmembrane region" description="Helical" evidence="12">
    <location>
        <begin position="68"/>
        <end position="94"/>
    </location>
</feature>
<feature type="region of interest" description="Disordered" evidence="13">
    <location>
        <begin position="599"/>
        <end position="629"/>
    </location>
</feature>
<feature type="transmembrane region" description="Helical" evidence="12">
    <location>
        <begin position="224"/>
        <end position="244"/>
    </location>
</feature>
<keyword evidence="9 12" id="KW-0472">Membrane</keyword>
<feature type="transmembrane region" description="Helical" evidence="12">
    <location>
        <begin position="185"/>
        <end position="212"/>
    </location>
</feature>
<comment type="catalytic activity">
    <reaction evidence="11">
        <text>an alpha-D-Man-(1-&gt;2)-alpha-D-Man-(1-&gt;2)-alpha-D-Man-(1-&gt;3)-[alpha-D-Man-(1-&gt;2)-alpha-D-Man-(1-&gt;3)-alpha-D-Man-(1-&gt;6)]-beta-D-Man-(1-&gt;4)-beta-D-GlcNAc-(1-&gt;4)-alpha-D-GlcNAc-diphospho-di-trans,poly-cis-dolichol + a di-trans,poly-cis-dolichyl beta-D-mannosyl phosphate = an alpha-D-Man-(1-&gt;2)-alpha-D-Man-(1-&gt;2)-alpha-D-Man-(1-&gt;3)-[alpha-D-Man-(1-&gt;2)-alpha-D-Man-(1-&gt;3)-[alpha-D-Man-(1-&gt;6)]-alpha-D-Man-(1-&gt;6)]-beta-D-Man-(1-&gt;4)-beta-D-GlcNAc-(1-&gt;4)-alpha-D-GlcNAc-diphospho-di-trans,poly-cis-dolichol + a di-trans,poly-cis-dolichyl phosphate + H(+)</text>
        <dbReference type="Rhea" id="RHEA:29535"/>
        <dbReference type="Rhea" id="RHEA-COMP:19498"/>
        <dbReference type="Rhea" id="RHEA-COMP:19501"/>
        <dbReference type="Rhea" id="RHEA-COMP:19518"/>
        <dbReference type="Rhea" id="RHEA-COMP:19519"/>
        <dbReference type="ChEBI" id="CHEBI:15378"/>
        <dbReference type="ChEBI" id="CHEBI:57683"/>
        <dbReference type="ChEBI" id="CHEBI:58211"/>
        <dbReference type="ChEBI" id="CHEBI:132517"/>
        <dbReference type="ChEBI" id="CHEBI:132519"/>
        <dbReference type="EC" id="2.4.1.260"/>
    </reaction>
    <physiologicalReaction direction="left-to-right" evidence="11">
        <dbReference type="Rhea" id="RHEA:29536"/>
    </physiologicalReaction>
</comment>
<evidence type="ECO:0000256" key="13">
    <source>
        <dbReference type="SAM" id="MobiDB-lite"/>
    </source>
</evidence>
<accession>A0A1A0HIM4</accession>
<name>A0A1A0HIM4_9ASCO</name>
<evidence type="ECO:0000256" key="1">
    <source>
        <dbReference type="ARBA" id="ARBA00004477"/>
    </source>
</evidence>
<evidence type="ECO:0000256" key="7">
    <source>
        <dbReference type="ARBA" id="ARBA00022824"/>
    </source>
</evidence>
<dbReference type="OrthoDB" id="19039at2759"/>
<protein>
    <recommendedName>
        <fullName evidence="12">Mannosyltransferase</fullName>
        <ecNumber evidence="12">2.4.1.-</ecNumber>
    </recommendedName>
</protein>
<keyword evidence="6 12" id="KW-0812">Transmembrane</keyword>
<dbReference type="InterPro" id="IPR005599">
    <property type="entry name" value="GPI_mannosylTrfase"/>
</dbReference>